<dbReference type="RefSeq" id="WP_249249319.1">
    <property type="nucleotide sequence ID" value="NZ_JAKIKT010000004.1"/>
</dbReference>
<evidence type="ECO:0000313" key="1">
    <source>
        <dbReference type="EMBL" id="MCL2914646.1"/>
    </source>
</evidence>
<organism evidence="1 2">
    <name type="scientific">Shewanella corallii</name>
    <dbReference type="NCBI Taxonomy" id="560080"/>
    <lineage>
        <taxon>Bacteria</taxon>
        <taxon>Pseudomonadati</taxon>
        <taxon>Pseudomonadota</taxon>
        <taxon>Gammaproteobacteria</taxon>
        <taxon>Alteromonadales</taxon>
        <taxon>Shewanellaceae</taxon>
        <taxon>Shewanella</taxon>
    </lineage>
</organism>
<proteinExistence type="predicted"/>
<dbReference type="EMBL" id="JAKIKT010000004">
    <property type="protein sequence ID" value="MCL2914646.1"/>
    <property type="molecule type" value="Genomic_DNA"/>
</dbReference>
<sequence length="119" mass="12805">MNIIKIIFVGIAFLCFAPELSAAHYYRNVEITAAGIYGQNGKSILFINISGDKSGMPACASTGRLAINSDAPQFKELVSIALSAYALNDSQVDVYANGTCNYWSNSEDILGIKMGAMPW</sequence>
<evidence type="ECO:0000313" key="2">
    <source>
        <dbReference type="Proteomes" id="UP001202831"/>
    </source>
</evidence>
<keyword evidence="2" id="KW-1185">Reference proteome</keyword>
<protein>
    <submittedName>
        <fullName evidence="1">Uncharacterized protein</fullName>
    </submittedName>
</protein>
<gene>
    <name evidence="1" type="ORF">L2725_12795</name>
</gene>
<name>A0ABT0N882_9GAMM</name>
<comment type="caution">
    <text evidence="1">The sequence shown here is derived from an EMBL/GenBank/DDBJ whole genome shotgun (WGS) entry which is preliminary data.</text>
</comment>
<reference evidence="1 2" key="1">
    <citation type="submission" date="2022-01" db="EMBL/GenBank/DDBJ databases">
        <title>Whole genome-based taxonomy of the Shewanellaceae.</title>
        <authorList>
            <person name="Martin-Rodriguez A.J."/>
        </authorList>
    </citation>
    <scope>NUCLEOTIDE SEQUENCE [LARGE SCALE GENOMIC DNA]</scope>
    <source>
        <strain evidence="1 2">DSM 21332</strain>
    </source>
</reference>
<accession>A0ABT0N882</accession>
<dbReference type="Proteomes" id="UP001202831">
    <property type="component" value="Unassembled WGS sequence"/>
</dbReference>